<accession>A0ACB8YVC3</accession>
<gene>
    <name evidence="1" type="ORF">L2E82_47196</name>
</gene>
<keyword evidence="2" id="KW-1185">Reference proteome</keyword>
<sequence length="434" mass="48492">MFLPPLSLSTSVDFASASESSFLDLSGYTACRVLYRLVAAQFLPPASLQRTCRWPLPAFDPYHGPGQAMGLSFSVPEGIKVPSSLVNIYKELQKDLNCSIPSHGNLERWAVQLEGEGDRKDDCHLHGIKKATVEEGPDYCVITPPEKLNVTAIDTYDDHRMAMAFSLAACADVAVTIKDPGCTRAVGNYNAHVAAYPDVKWPLIAQEFVNSLGLSFNPHVTQIEPDDYMAKLFLLFIQFNSILLDFDKDIWGYISVVYFKQVTKVVEIGSSTMPHKVNPIDFENSKDNLGIANAILDHLSIKLPISCWQRDLTDSTVLRNIDVRLGYSLLAYKSAVAGIGKLQVMRRYGVEEPYENLDMRSSVGFLLLKDKLLQSRDVTTDLDLEEGLVMKTNPEVNSCPFIYDESPLIVSSALNHRSHQVHHHRSWQASRKKL</sequence>
<evidence type="ECO:0000313" key="2">
    <source>
        <dbReference type="Proteomes" id="UP001055811"/>
    </source>
</evidence>
<proteinExistence type="predicted"/>
<evidence type="ECO:0000313" key="1">
    <source>
        <dbReference type="EMBL" id="KAI3689243.1"/>
    </source>
</evidence>
<reference evidence="2" key="1">
    <citation type="journal article" date="2022" name="Mol. Ecol. Resour.">
        <title>The genomes of chicory, endive, great burdock and yacon provide insights into Asteraceae palaeo-polyploidization history and plant inulin production.</title>
        <authorList>
            <person name="Fan W."/>
            <person name="Wang S."/>
            <person name="Wang H."/>
            <person name="Wang A."/>
            <person name="Jiang F."/>
            <person name="Liu H."/>
            <person name="Zhao H."/>
            <person name="Xu D."/>
            <person name="Zhang Y."/>
        </authorList>
    </citation>
    <scope>NUCLEOTIDE SEQUENCE [LARGE SCALE GENOMIC DNA]</scope>
    <source>
        <strain evidence="2">cv. Punajuju</strain>
    </source>
</reference>
<dbReference type="Proteomes" id="UP001055811">
    <property type="component" value="Linkage Group LG09"/>
</dbReference>
<name>A0ACB8YVC3_CICIN</name>
<dbReference type="EMBL" id="CM042017">
    <property type="protein sequence ID" value="KAI3689243.1"/>
    <property type="molecule type" value="Genomic_DNA"/>
</dbReference>
<protein>
    <submittedName>
        <fullName evidence="1">Uncharacterized protein</fullName>
    </submittedName>
</protein>
<reference evidence="1 2" key="2">
    <citation type="journal article" date="2022" name="Mol. Ecol. Resour.">
        <title>The genomes of chicory, endive, great burdock and yacon provide insights into Asteraceae paleo-polyploidization history and plant inulin production.</title>
        <authorList>
            <person name="Fan W."/>
            <person name="Wang S."/>
            <person name="Wang H."/>
            <person name="Wang A."/>
            <person name="Jiang F."/>
            <person name="Liu H."/>
            <person name="Zhao H."/>
            <person name="Xu D."/>
            <person name="Zhang Y."/>
        </authorList>
    </citation>
    <scope>NUCLEOTIDE SEQUENCE [LARGE SCALE GENOMIC DNA]</scope>
    <source>
        <strain evidence="2">cv. Punajuju</strain>
        <tissue evidence="1">Leaves</tissue>
    </source>
</reference>
<organism evidence="1 2">
    <name type="scientific">Cichorium intybus</name>
    <name type="common">Chicory</name>
    <dbReference type="NCBI Taxonomy" id="13427"/>
    <lineage>
        <taxon>Eukaryota</taxon>
        <taxon>Viridiplantae</taxon>
        <taxon>Streptophyta</taxon>
        <taxon>Embryophyta</taxon>
        <taxon>Tracheophyta</taxon>
        <taxon>Spermatophyta</taxon>
        <taxon>Magnoliopsida</taxon>
        <taxon>eudicotyledons</taxon>
        <taxon>Gunneridae</taxon>
        <taxon>Pentapetalae</taxon>
        <taxon>asterids</taxon>
        <taxon>campanulids</taxon>
        <taxon>Asterales</taxon>
        <taxon>Asteraceae</taxon>
        <taxon>Cichorioideae</taxon>
        <taxon>Cichorieae</taxon>
        <taxon>Cichoriinae</taxon>
        <taxon>Cichorium</taxon>
    </lineage>
</organism>
<comment type="caution">
    <text evidence="1">The sequence shown here is derived from an EMBL/GenBank/DDBJ whole genome shotgun (WGS) entry which is preliminary data.</text>
</comment>